<dbReference type="Proteomes" id="UP000078599">
    <property type="component" value="Unassembled WGS sequence"/>
</dbReference>
<accession>A0ABP1Z4H1</accession>
<evidence type="ECO:0000313" key="2">
    <source>
        <dbReference type="Proteomes" id="UP000078599"/>
    </source>
</evidence>
<dbReference type="EMBL" id="CTRI01000023">
    <property type="protein sequence ID" value="CQR33005.1"/>
    <property type="molecule type" value="Genomic_DNA"/>
</dbReference>
<name>A0ABP1Z4H1_THIA3</name>
<comment type="caution">
    <text evidence="1">The sequence shown here is derived from an EMBL/GenBank/DDBJ whole genome shotgun (WGS) entry which is preliminary data.</text>
</comment>
<proteinExistence type="predicted"/>
<keyword evidence="2" id="KW-1185">Reference proteome</keyword>
<protein>
    <submittedName>
        <fullName evidence="1">Uncharacterized protein</fullName>
    </submittedName>
</protein>
<evidence type="ECO:0000313" key="1">
    <source>
        <dbReference type="EMBL" id="CQR33005.1"/>
    </source>
</evidence>
<reference evidence="1 2" key="1">
    <citation type="submission" date="2015-03" db="EMBL/GenBank/DDBJ databases">
        <authorList>
            <person name="Regsiter A."/>
            <person name="william w."/>
        </authorList>
    </citation>
    <scope>NUCLEOTIDE SEQUENCE [LARGE SCALE GENOMIC DNA]</scope>
    <source>
        <strain evidence="1 2">CB1</strain>
    </source>
</reference>
<organism evidence="1 2">
    <name type="scientific">Thiomonas arsenitoxydans (strain DSM 22701 / CIP 110005 / 3As)</name>
    <dbReference type="NCBI Taxonomy" id="426114"/>
    <lineage>
        <taxon>Bacteria</taxon>
        <taxon>Pseudomonadati</taxon>
        <taxon>Pseudomonadota</taxon>
        <taxon>Betaproteobacteria</taxon>
        <taxon>Burkholderiales</taxon>
        <taxon>Thiomonas</taxon>
    </lineage>
</organism>
<sequence length="59" mass="6545">MRRILGEDLAHAEGFDLKCLAMKQVREEMGLSNVILMLPSCAASSRPMTSPAPRWPSDE</sequence>
<gene>
    <name evidence="1" type="ORF">THICB1_30006</name>
</gene>